<evidence type="ECO:0000313" key="3">
    <source>
        <dbReference type="Proteomes" id="UP000193900"/>
    </source>
</evidence>
<dbReference type="EMBL" id="FWFZ01000133">
    <property type="protein sequence ID" value="SLN78102.1"/>
    <property type="molecule type" value="Genomic_DNA"/>
</dbReference>
<dbReference type="Proteomes" id="UP000193900">
    <property type="component" value="Unassembled WGS sequence"/>
</dbReference>
<evidence type="ECO:0000313" key="2">
    <source>
        <dbReference type="EMBL" id="SLN78102.1"/>
    </source>
</evidence>
<proteinExistence type="predicted"/>
<name>A0A1Y5U473_9RHOB</name>
<feature type="domain" description="Alpha-L-rhamnosidase concanavalin-like" evidence="1">
    <location>
        <begin position="36"/>
        <end position="115"/>
    </location>
</feature>
<dbReference type="PANTHER" id="PTHR33307">
    <property type="entry name" value="ALPHA-RHAMNOSIDASE (EUROFUNG)"/>
    <property type="match status" value="1"/>
</dbReference>
<dbReference type="InterPro" id="IPR016007">
    <property type="entry name" value="Alpha_rhamnosid"/>
</dbReference>
<keyword evidence="3" id="KW-1185">Reference proteome</keyword>
<dbReference type="Gene3D" id="2.60.120.260">
    <property type="entry name" value="Galactose-binding domain-like"/>
    <property type="match status" value="1"/>
</dbReference>
<protein>
    <submittedName>
        <fullName evidence="2">Bacterial alpha-L-rhamnosidase</fullName>
    </submittedName>
</protein>
<reference evidence="2 3" key="1">
    <citation type="submission" date="2017-03" db="EMBL/GenBank/DDBJ databases">
        <authorList>
            <person name="Afonso C.L."/>
            <person name="Miller P.J."/>
            <person name="Scott M.A."/>
            <person name="Spackman E."/>
            <person name="Goraichik I."/>
            <person name="Dimitrov K.M."/>
            <person name="Suarez D.L."/>
            <person name="Swayne D.E."/>
        </authorList>
    </citation>
    <scope>NUCLEOTIDE SEQUENCE [LARGE SCALE GENOMIC DNA]</scope>
    <source>
        <strain evidence="2 3">CECT 7023</strain>
    </source>
</reference>
<dbReference type="AlphaFoldDB" id="A0A1Y5U473"/>
<accession>A0A1Y5U473</accession>
<dbReference type="Pfam" id="PF05592">
    <property type="entry name" value="Bac_rhamnosid"/>
    <property type="match status" value="1"/>
</dbReference>
<sequence length="146" mass="16504">MSKCSTPPPPLLVAHETGGVKELEAIAPIKDWALEDTRVYDFGQNVAGYPRITVSGAPWAKVIIDFGEVLAQDGSWDNRNYRRARATLTYTLAGQGTEIWWPVFTFQGYRYARVRIEGRPHFRISCRSPQALCPMWRADSNEASTR</sequence>
<gene>
    <name evidence="2" type="ORF">ROA7023_04756</name>
</gene>
<dbReference type="InterPro" id="IPR008902">
    <property type="entry name" value="Rhamnosid_concanavalin"/>
</dbReference>
<evidence type="ECO:0000259" key="1">
    <source>
        <dbReference type="Pfam" id="PF05592"/>
    </source>
</evidence>
<organism evidence="2 3">
    <name type="scientific">Roseisalinus antarcticus</name>
    <dbReference type="NCBI Taxonomy" id="254357"/>
    <lineage>
        <taxon>Bacteria</taxon>
        <taxon>Pseudomonadati</taxon>
        <taxon>Pseudomonadota</taxon>
        <taxon>Alphaproteobacteria</taxon>
        <taxon>Rhodobacterales</taxon>
        <taxon>Roseobacteraceae</taxon>
        <taxon>Roseisalinus</taxon>
    </lineage>
</organism>